<feature type="transmembrane region" description="Helical" evidence="6">
    <location>
        <begin position="21"/>
        <end position="39"/>
    </location>
</feature>
<evidence type="ECO:0000256" key="1">
    <source>
        <dbReference type="ARBA" id="ARBA00004141"/>
    </source>
</evidence>
<feature type="transmembrane region" description="Helical" evidence="6">
    <location>
        <begin position="158"/>
        <end position="179"/>
    </location>
</feature>
<dbReference type="AlphaFoldDB" id="A0A643CPD5"/>
<dbReference type="RefSeq" id="WP_010270727.1">
    <property type="nucleotide sequence ID" value="NZ_PKOF01000005.1"/>
</dbReference>
<evidence type="ECO:0000256" key="5">
    <source>
        <dbReference type="ARBA" id="ARBA00023136"/>
    </source>
</evidence>
<proteinExistence type="inferred from homology"/>
<keyword evidence="4 6" id="KW-1133">Transmembrane helix</keyword>
<comment type="caution">
    <text evidence="7">The sequence shown here is derived from an EMBL/GenBank/DDBJ whole genome shotgun (WGS) entry which is preliminary data.</text>
</comment>
<protein>
    <submittedName>
        <fullName evidence="7">Cytochrome C biogenesis protein</fullName>
    </submittedName>
</protein>
<dbReference type="EMBL" id="VTCY01000004">
    <property type="protein sequence ID" value="KAB0452219.1"/>
    <property type="molecule type" value="Genomic_DNA"/>
</dbReference>
<feature type="transmembrane region" description="Helical" evidence="6">
    <location>
        <begin position="125"/>
        <end position="146"/>
    </location>
</feature>
<dbReference type="GeneID" id="7398256"/>
<evidence type="ECO:0000256" key="4">
    <source>
        <dbReference type="ARBA" id="ARBA00022989"/>
    </source>
</evidence>
<dbReference type="Pfam" id="PF03379">
    <property type="entry name" value="CcmB"/>
    <property type="match status" value="1"/>
</dbReference>
<evidence type="ECO:0000256" key="2">
    <source>
        <dbReference type="ARBA" id="ARBA00010544"/>
    </source>
</evidence>
<evidence type="ECO:0000256" key="6">
    <source>
        <dbReference type="SAM" id="Phobius"/>
    </source>
</evidence>
<comment type="similarity">
    <text evidence="2">Belongs to the CcmB/CycW/HelB family.</text>
</comment>
<name>A0A643CPD5_ANAMA</name>
<feature type="transmembrane region" description="Helical" evidence="6">
    <location>
        <begin position="191"/>
        <end position="217"/>
    </location>
</feature>
<gene>
    <name evidence="7" type="ORF">FY207_02070</name>
</gene>
<dbReference type="InterPro" id="IPR003544">
    <property type="entry name" value="Cyt_c_biogenesis_CcmB"/>
</dbReference>
<evidence type="ECO:0000313" key="7">
    <source>
        <dbReference type="EMBL" id="KAB0452219.1"/>
    </source>
</evidence>
<dbReference type="GO" id="GO:0015232">
    <property type="term" value="F:heme transmembrane transporter activity"/>
    <property type="evidence" value="ECO:0007669"/>
    <property type="project" value="InterPro"/>
</dbReference>
<sequence>MSHGSVLMRELKIMSCDTGNAAQVVLLFVVVVGIALFVLPPACVNEVVPCLFWICGVSATQTSIKALLEDDYRGGVLEQLLIQDLLPEAVIFLKILAHWICISVPISIAAALIQLTILGGSIHYAVALGLVLGVGLLVVNCVSAVGHSLVLGGEGKLITAQILVFPMIVPVVVCSHLCLEGMVDFTFTRTTALLGVGVLCLVPVSVFFVLAAVRLAVEKD</sequence>
<evidence type="ECO:0000256" key="3">
    <source>
        <dbReference type="ARBA" id="ARBA00022692"/>
    </source>
</evidence>
<dbReference type="GO" id="GO:0017004">
    <property type="term" value="P:cytochrome complex assembly"/>
    <property type="evidence" value="ECO:0007669"/>
    <property type="project" value="InterPro"/>
</dbReference>
<comment type="subcellular location">
    <subcellularLocation>
        <location evidence="1">Membrane</location>
        <topology evidence="1">Multi-pass membrane protein</topology>
    </subcellularLocation>
</comment>
<keyword evidence="5 6" id="KW-0472">Membrane</keyword>
<feature type="transmembrane region" description="Helical" evidence="6">
    <location>
        <begin position="91"/>
        <end position="113"/>
    </location>
</feature>
<dbReference type="OMA" id="WICATFV"/>
<dbReference type="GO" id="GO:0016020">
    <property type="term" value="C:membrane"/>
    <property type="evidence" value="ECO:0007669"/>
    <property type="project" value="UniProtKB-SubCell"/>
</dbReference>
<accession>A0A643CPD5</accession>
<organism evidence="7">
    <name type="scientific">Anaplasma marginale</name>
    <dbReference type="NCBI Taxonomy" id="770"/>
    <lineage>
        <taxon>Bacteria</taxon>
        <taxon>Pseudomonadati</taxon>
        <taxon>Pseudomonadota</taxon>
        <taxon>Alphaproteobacteria</taxon>
        <taxon>Rickettsiales</taxon>
        <taxon>Anaplasmataceae</taxon>
        <taxon>Anaplasma</taxon>
    </lineage>
</organism>
<reference evidence="7" key="1">
    <citation type="submission" date="2019-08" db="EMBL/GenBank/DDBJ databases">
        <authorList>
            <person name="Amaro Estrada I."/>
            <person name="Quiroz Castaneda R.E."/>
            <person name="Martinez Ocampo F."/>
            <person name="Rodriguez Camarillo S.D."/>
        </authorList>
    </citation>
    <scope>NUCLEOTIDE SEQUENCE</scope>
    <source>
        <strain evidence="7">MEX-30-184-02</strain>
    </source>
</reference>
<keyword evidence="3 6" id="KW-0812">Transmembrane</keyword>
<dbReference type="PRINTS" id="PR01414">
    <property type="entry name" value="CCMBBIOGNSIS"/>
</dbReference>